<dbReference type="Gene3D" id="3.40.630.30">
    <property type="match status" value="1"/>
</dbReference>
<comment type="similarity">
    <text evidence="3">Belongs to the acetyltransferase family. RimJ subfamily.</text>
</comment>
<dbReference type="CDD" id="cd04301">
    <property type="entry name" value="NAT_SF"/>
    <property type="match status" value="1"/>
</dbReference>
<dbReference type="EMBL" id="ACXU01000015">
    <property type="protein sequence ID" value="EEU12475.1"/>
    <property type="molecule type" value="Genomic_DNA"/>
</dbReference>
<dbReference type="PANTHER" id="PTHR43792">
    <property type="entry name" value="GNAT FAMILY, PUTATIVE (AFU_ORTHOLOGUE AFUA_3G00765)-RELATED-RELATED"/>
    <property type="match status" value="1"/>
</dbReference>
<reference evidence="5 6" key="1">
    <citation type="submission" date="2009-08" db="EMBL/GenBank/DDBJ databases">
        <authorList>
            <person name="Muzny D."/>
            <person name="Qin X."/>
            <person name="Deng J."/>
            <person name="Jiang H."/>
            <person name="Liu Y."/>
            <person name="Qu J."/>
            <person name="Song X.-Z."/>
            <person name="Zhang L."/>
            <person name="Thornton R."/>
            <person name="Coyle M."/>
            <person name="Francisco L."/>
            <person name="Jackson L."/>
            <person name="Javaid M."/>
            <person name="Korchina V."/>
            <person name="Kovar C."/>
            <person name="Mata R."/>
            <person name="Mathew T."/>
            <person name="Ngo R."/>
            <person name="Nguyen L."/>
            <person name="Nguyen N."/>
            <person name="Okwuonu G."/>
            <person name="Ongeri F."/>
            <person name="Pham C."/>
            <person name="Simmons D."/>
            <person name="Wilczek-Boney K."/>
            <person name="Hale W."/>
            <person name="Jakkamsetti A."/>
            <person name="Pham P."/>
            <person name="Ruth R."/>
            <person name="San Lucas F."/>
            <person name="Warren J."/>
            <person name="Zhang J."/>
            <person name="Zhao Z."/>
            <person name="Zhou C."/>
            <person name="Zhu D."/>
            <person name="Lee S."/>
            <person name="Bess C."/>
            <person name="Blankenburg K."/>
            <person name="Forbes L."/>
            <person name="Fu Q."/>
            <person name="Gubbala S."/>
            <person name="Hirani K."/>
            <person name="Jayaseelan J.C."/>
            <person name="Lara F."/>
            <person name="Munidasa M."/>
            <person name="Palculict T."/>
            <person name="Patil S."/>
            <person name="Pu L.-L."/>
            <person name="Saada N."/>
            <person name="Tang L."/>
            <person name="Weissenberger G."/>
            <person name="Zhu Y."/>
            <person name="Hemphill L."/>
            <person name="Shang Y."/>
            <person name="Youmans B."/>
            <person name="Ayvaz T."/>
            <person name="Ross M."/>
            <person name="Santibanez J."/>
            <person name="Aqrawi P."/>
            <person name="Gross S."/>
            <person name="Joshi V."/>
            <person name="Fowler G."/>
            <person name="Nazareth L."/>
            <person name="Reid J."/>
            <person name="Worley K."/>
            <person name="Petrosino J."/>
            <person name="Highlander S."/>
            <person name="Gibbs R."/>
            <person name="Gibbs R."/>
        </authorList>
    </citation>
    <scope>NUCLEOTIDE SEQUENCE [LARGE SCALE GENOMIC DNA]</scope>
    <source>
        <strain evidence="5 6">ATCC 51170</strain>
    </source>
</reference>
<feature type="domain" description="N-acetyltransferase" evidence="4">
    <location>
        <begin position="15"/>
        <end position="177"/>
    </location>
</feature>
<dbReference type="AlphaFoldDB" id="C7HV26"/>
<dbReference type="InterPro" id="IPR051531">
    <property type="entry name" value="N-acetyltransferase"/>
</dbReference>
<dbReference type="GO" id="GO:0016747">
    <property type="term" value="F:acyltransferase activity, transferring groups other than amino-acyl groups"/>
    <property type="evidence" value="ECO:0007669"/>
    <property type="project" value="InterPro"/>
</dbReference>
<evidence type="ECO:0000256" key="2">
    <source>
        <dbReference type="ARBA" id="ARBA00023315"/>
    </source>
</evidence>
<evidence type="ECO:0000313" key="6">
    <source>
        <dbReference type="Proteomes" id="UP000003821"/>
    </source>
</evidence>
<evidence type="ECO:0000313" key="5">
    <source>
        <dbReference type="EMBL" id="EEU12475.1"/>
    </source>
</evidence>
<dbReference type="InterPro" id="IPR016181">
    <property type="entry name" value="Acyl_CoA_acyltransferase"/>
</dbReference>
<evidence type="ECO:0000256" key="1">
    <source>
        <dbReference type="ARBA" id="ARBA00022679"/>
    </source>
</evidence>
<accession>C7HV26</accession>
<keyword evidence="1 5" id="KW-0808">Transferase</keyword>
<dbReference type="Pfam" id="PF13302">
    <property type="entry name" value="Acetyltransf_3"/>
    <property type="match status" value="1"/>
</dbReference>
<evidence type="ECO:0000256" key="3">
    <source>
        <dbReference type="ARBA" id="ARBA00038502"/>
    </source>
</evidence>
<comment type="caution">
    <text evidence="5">The sequence shown here is derived from an EMBL/GenBank/DDBJ whole genome shotgun (WGS) entry which is preliminary data.</text>
</comment>
<dbReference type="InterPro" id="IPR000182">
    <property type="entry name" value="GNAT_dom"/>
</dbReference>
<organism evidence="5 6">
    <name type="scientific">Anaerococcus vaginalis ATCC 51170</name>
    <dbReference type="NCBI Taxonomy" id="655811"/>
    <lineage>
        <taxon>Bacteria</taxon>
        <taxon>Bacillati</taxon>
        <taxon>Bacillota</taxon>
        <taxon>Tissierellia</taxon>
        <taxon>Tissierellales</taxon>
        <taxon>Peptoniphilaceae</taxon>
        <taxon>Anaerococcus</taxon>
    </lineage>
</organism>
<dbReference type="PROSITE" id="PS51186">
    <property type="entry name" value="GNAT"/>
    <property type="match status" value="1"/>
</dbReference>
<gene>
    <name evidence="5" type="ORF">HMPREF0078_1083</name>
</gene>
<evidence type="ECO:0000259" key="4">
    <source>
        <dbReference type="PROSITE" id="PS51186"/>
    </source>
</evidence>
<dbReference type="SUPFAM" id="SSF55729">
    <property type="entry name" value="Acyl-CoA N-acyltransferases (Nat)"/>
    <property type="match status" value="1"/>
</dbReference>
<dbReference type="PANTHER" id="PTHR43792:SF8">
    <property type="entry name" value="[RIBOSOMAL PROTEIN US5]-ALANINE N-ACETYLTRANSFERASE"/>
    <property type="match status" value="1"/>
</dbReference>
<name>C7HV26_9FIRM</name>
<proteinExistence type="inferred from homology"/>
<sequence>MMKNKMKIIGKDDKIYLKKLDLDDAYDLRKWSMNEDERLKGYNYGNFSQIDCEVWFMNVNIYRKRYFAVRKIDDDSFIAFIGLKNYNPILRKSELGIVFDPQYTSRGYGFKAMKILLDYYFEDLKFNELYLDVNNFNKRAISLYEKLGFKKCGDTIEIFENQEIYPDDKYFLMKNGKIYSFITKMKIRKDGR</sequence>
<dbReference type="Proteomes" id="UP000003821">
    <property type="component" value="Unassembled WGS sequence"/>
</dbReference>
<keyword evidence="6" id="KW-1185">Reference proteome</keyword>
<protein>
    <submittedName>
        <fullName evidence="5">Acetyltransferase, GNAT family</fullName>
    </submittedName>
</protein>
<dbReference type="HOGENOM" id="CLU_013985_16_0_9"/>
<dbReference type="eggNOG" id="COG1670">
    <property type="taxonomic scope" value="Bacteria"/>
</dbReference>
<keyword evidence="2" id="KW-0012">Acyltransferase</keyword>